<dbReference type="EMBL" id="CAJHIT010000009">
    <property type="protein sequence ID" value="CAD6505130.1"/>
    <property type="molecule type" value="Genomic_DNA"/>
</dbReference>
<comment type="caution">
    <text evidence="1">The sequence shown here is derived from an EMBL/GenBank/DDBJ whole genome shotgun (WGS) entry which is preliminary data.</text>
</comment>
<protein>
    <submittedName>
        <fullName evidence="1">BgTH12-00625</fullName>
    </submittedName>
</protein>
<name>A0A9W4GIQ0_BLUGR</name>
<accession>A0A9W4GIQ0</accession>
<evidence type="ECO:0000313" key="1">
    <source>
        <dbReference type="EMBL" id="CAD6505130.1"/>
    </source>
</evidence>
<dbReference type="Proteomes" id="UP000683417">
    <property type="component" value="Unassembled WGS sequence"/>
</dbReference>
<reference evidence="1" key="1">
    <citation type="submission" date="2020-10" db="EMBL/GenBank/DDBJ databases">
        <authorList>
            <person name="Muller C M."/>
        </authorList>
    </citation>
    <scope>NUCLEOTIDE SEQUENCE</scope>
    <source>
        <strain evidence="1">THUN-12</strain>
    </source>
</reference>
<gene>
    <name evidence="1" type="ORF">BGTH12_LOCUS6488</name>
</gene>
<evidence type="ECO:0000313" key="2">
    <source>
        <dbReference type="Proteomes" id="UP000683417"/>
    </source>
</evidence>
<proteinExistence type="predicted"/>
<organism evidence="1 2">
    <name type="scientific">Blumeria graminis f. sp. triticale</name>
    <dbReference type="NCBI Taxonomy" id="1689686"/>
    <lineage>
        <taxon>Eukaryota</taxon>
        <taxon>Fungi</taxon>
        <taxon>Dikarya</taxon>
        <taxon>Ascomycota</taxon>
        <taxon>Pezizomycotina</taxon>
        <taxon>Leotiomycetes</taxon>
        <taxon>Erysiphales</taxon>
        <taxon>Erysiphaceae</taxon>
        <taxon>Blumeria</taxon>
    </lineage>
</organism>
<sequence>MSNFVIVV</sequence>